<dbReference type="InterPro" id="IPR050641">
    <property type="entry name" value="RIFMO-like"/>
</dbReference>
<keyword evidence="2" id="KW-0285">Flavoprotein</keyword>
<evidence type="ECO:0000256" key="2">
    <source>
        <dbReference type="ARBA" id="ARBA00022630"/>
    </source>
</evidence>
<evidence type="ECO:0000256" key="3">
    <source>
        <dbReference type="ARBA" id="ARBA00022827"/>
    </source>
</evidence>
<evidence type="ECO:0000313" key="5">
    <source>
        <dbReference type="EMBL" id="MBF9224038.1"/>
    </source>
</evidence>
<comment type="caution">
    <text evidence="5">The sequence shown here is derived from an EMBL/GenBank/DDBJ whole genome shotgun (WGS) entry which is preliminary data.</text>
</comment>
<sequence length="513" mass="55133">MRPTQNQAVYDVIISGAGPVGLFLACELALARCSVLLLEAAEYPHSPIKQLPFGLRGLNAPSVEALHRRGLLHELEVPKRLKAPHFTVAAAGKPVQAGGHFAGIQFPVDKIDASQWPHRLPGSPETQLFSELEELETVLARRAGALGVAIRRGLALAGFQQTAEGVTVQAGGHSWRGKWLVGCDGSRSAVRKAGGFDFAGTEPEFTGYSAQVDLADPEKLKPGRHMTPTGMYMQAQPGYLILQDFDGGAFREAGQPVTREHVQALLRRISGTDVTVTALHHATTWTDRARQATAYRRGRVLLAGDAAHIHSPLGGQGLNLGLGDALNLGWKLAATVHGHAPAGLLDSYHTERHPLGAQVLDWSRAQVAIMEPSPKARALHAIIRDLMNTRDGATYFAGRVWGVSTHYDLGGTHPLVGRSVPNFEFEDGTTMGEHLRAGHGVLLDFDGRASLKTWAGEYSGQIKHLSGRANDQLGLRAALIRPDGFVAWATDGEPDANELQEAAARWFGPAARP</sequence>
<feature type="domain" description="FAD-binding" evidence="4">
    <location>
        <begin position="10"/>
        <end position="363"/>
    </location>
</feature>
<evidence type="ECO:0000259" key="4">
    <source>
        <dbReference type="Pfam" id="PF01494"/>
    </source>
</evidence>
<dbReference type="InterPro" id="IPR036188">
    <property type="entry name" value="FAD/NAD-bd_sf"/>
</dbReference>
<dbReference type="PROSITE" id="PS51257">
    <property type="entry name" value="PROKAR_LIPOPROTEIN"/>
    <property type="match status" value="1"/>
</dbReference>
<dbReference type="Proteomes" id="UP000618931">
    <property type="component" value="Unassembled WGS sequence"/>
</dbReference>
<dbReference type="SUPFAM" id="SSF51905">
    <property type="entry name" value="FAD/NAD(P)-binding domain"/>
    <property type="match status" value="1"/>
</dbReference>
<dbReference type="EMBL" id="JADQDM010000022">
    <property type="protein sequence ID" value="MBF9224038.1"/>
    <property type="molecule type" value="Genomic_DNA"/>
</dbReference>
<dbReference type="Gene3D" id="3.50.50.60">
    <property type="entry name" value="FAD/NAD(P)-binding domain"/>
    <property type="match status" value="1"/>
</dbReference>
<organism evidence="5 6">
    <name type="scientific">Hymenobacter ruricola</name>
    <dbReference type="NCBI Taxonomy" id="2791023"/>
    <lineage>
        <taxon>Bacteria</taxon>
        <taxon>Pseudomonadati</taxon>
        <taxon>Bacteroidota</taxon>
        <taxon>Cytophagia</taxon>
        <taxon>Cytophagales</taxon>
        <taxon>Hymenobacteraceae</taxon>
        <taxon>Hymenobacter</taxon>
    </lineage>
</organism>
<keyword evidence="5" id="KW-0560">Oxidoreductase</keyword>
<dbReference type="PANTHER" id="PTHR43004:SF19">
    <property type="entry name" value="BINDING MONOOXYGENASE, PUTATIVE (JCVI)-RELATED"/>
    <property type="match status" value="1"/>
</dbReference>
<dbReference type="PANTHER" id="PTHR43004">
    <property type="entry name" value="TRK SYSTEM POTASSIUM UPTAKE PROTEIN"/>
    <property type="match status" value="1"/>
</dbReference>
<dbReference type="Pfam" id="PF21274">
    <property type="entry name" value="Rng_hyd_C"/>
    <property type="match status" value="1"/>
</dbReference>
<name>A0ABS0IBM3_9BACT</name>
<protein>
    <submittedName>
        <fullName evidence="5">FAD-dependent monooxygenase</fullName>
    </submittedName>
</protein>
<evidence type="ECO:0000256" key="1">
    <source>
        <dbReference type="ARBA" id="ARBA00001974"/>
    </source>
</evidence>
<evidence type="ECO:0000313" key="6">
    <source>
        <dbReference type="Proteomes" id="UP000618931"/>
    </source>
</evidence>
<keyword evidence="6" id="KW-1185">Reference proteome</keyword>
<dbReference type="PRINTS" id="PR00420">
    <property type="entry name" value="RNGMNOXGNASE"/>
</dbReference>
<keyword evidence="3" id="KW-0274">FAD</keyword>
<proteinExistence type="predicted"/>
<reference evidence="5 6" key="1">
    <citation type="submission" date="2020-11" db="EMBL/GenBank/DDBJ databases">
        <authorList>
            <person name="Kim M.K."/>
        </authorList>
    </citation>
    <scope>NUCLEOTIDE SEQUENCE [LARGE SCALE GENOMIC DNA]</scope>
    <source>
        <strain evidence="5 6">BT662</strain>
    </source>
</reference>
<accession>A0ABS0IBM3</accession>
<keyword evidence="5" id="KW-0503">Monooxygenase</keyword>
<dbReference type="Gene3D" id="3.30.70.2450">
    <property type="match status" value="1"/>
</dbReference>
<dbReference type="Gene3D" id="3.40.30.120">
    <property type="match status" value="1"/>
</dbReference>
<dbReference type="RefSeq" id="WP_196295460.1">
    <property type="nucleotide sequence ID" value="NZ_JADQDM010000022.1"/>
</dbReference>
<dbReference type="Pfam" id="PF01494">
    <property type="entry name" value="FAD_binding_3"/>
    <property type="match status" value="1"/>
</dbReference>
<dbReference type="InterPro" id="IPR002938">
    <property type="entry name" value="FAD-bd"/>
</dbReference>
<dbReference type="GO" id="GO:0004497">
    <property type="term" value="F:monooxygenase activity"/>
    <property type="evidence" value="ECO:0007669"/>
    <property type="project" value="UniProtKB-KW"/>
</dbReference>
<gene>
    <name evidence="5" type="ORF">I2H31_23245</name>
</gene>
<comment type="cofactor">
    <cofactor evidence="1">
        <name>FAD</name>
        <dbReference type="ChEBI" id="CHEBI:57692"/>
    </cofactor>
</comment>